<sequence>MAADDSSQWNSSTRQRMAEEEPLDQFPVTGYDYSVGSLTEEEYREWIEHTFHHIFEPYEQIGGIPCRELLNRFQYRGYGLPQDRRKDLMLYLDANRDGRITYEQFHTALVHKRYVDLPRIQRIALCALLAANPGLRLTAARARAIKHLQALDAIGRSGADGKVVASEQLPNAITGYAGNCDDVDDDGGGGDGGGKFRLEPDGVWPTSRAGCERNCQPGEALTIMHEEYIPEFYLKAIKCLPPPIFCSLVVLVQLAVFIYYAVQLNRRAEAEQENVLTWASGIPYFSPLFFDPRRRRDVWRFFTYFLIHQGIWHLVFDSFVTLLLGSLMEWVHGTWRVAVLFFLGVLAGSLATSVWDPTTIGVGAGGGAYALLGAHLALSVVHWEELKHDAFAVVRAPTTAKRAMAIGVSGILRICLILLLGAVDFGISLYQRYGMPDAPLHASYSPLPAGLTTGVLVGVPLLRYLHERPWERIDFWACLGVCLALFTFAIFWNVFWPGYPTQKV</sequence>
<dbReference type="PROSITE" id="PS50222">
    <property type="entry name" value="EF_HAND_2"/>
    <property type="match status" value="1"/>
</dbReference>
<evidence type="ECO:0000256" key="2">
    <source>
        <dbReference type="ARBA" id="ARBA00009045"/>
    </source>
</evidence>
<evidence type="ECO:0000256" key="4">
    <source>
        <dbReference type="ARBA" id="ARBA00022989"/>
    </source>
</evidence>
<keyword evidence="4 7" id="KW-1133">Transmembrane helix</keyword>
<evidence type="ECO:0000256" key="1">
    <source>
        <dbReference type="ARBA" id="ARBA00004141"/>
    </source>
</evidence>
<feature type="domain" description="EF-hand" evidence="8">
    <location>
        <begin position="80"/>
        <end position="115"/>
    </location>
</feature>
<feature type="region of interest" description="Disordered" evidence="6">
    <location>
        <begin position="1"/>
        <end position="21"/>
    </location>
</feature>
<feature type="transmembrane region" description="Helical" evidence="7">
    <location>
        <begin position="240"/>
        <end position="262"/>
    </location>
</feature>
<dbReference type="PANTHER" id="PTHR45840">
    <property type="entry name" value="RHOMBOID-RELATED PROTEIN"/>
    <property type="match status" value="1"/>
</dbReference>
<dbReference type="InterPro" id="IPR051739">
    <property type="entry name" value="Rhomboid_IM_Serine_Proteases"/>
</dbReference>
<dbReference type="EMBL" id="JAKROA010000015">
    <property type="protein sequence ID" value="KAL5103857.1"/>
    <property type="molecule type" value="Genomic_DNA"/>
</dbReference>
<proteinExistence type="inferred from homology"/>
<dbReference type="Proteomes" id="UP001651158">
    <property type="component" value="Unassembled WGS sequence"/>
</dbReference>
<feature type="transmembrane region" description="Helical" evidence="7">
    <location>
        <begin position="473"/>
        <end position="495"/>
    </location>
</feature>
<evidence type="ECO:0000256" key="6">
    <source>
        <dbReference type="SAM" id="MobiDB-lite"/>
    </source>
</evidence>
<dbReference type="PANTHER" id="PTHR45840:SF2">
    <property type="entry name" value="PROTEIN RHOMBOID-RELATED"/>
    <property type="match status" value="1"/>
</dbReference>
<protein>
    <submittedName>
        <fullName evidence="9">Rhomboid-related protein 2</fullName>
    </submittedName>
</protein>
<dbReference type="InterPro" id="IPR002048">
    <property type="entry name" value="EF_hand_dom"/>
</dbReference>
<reference evidence="9 10" key="1">
    <citation type="journal article" date="2022" name="Front. Cell. Infect. Microbiol.">
        <title>The Genomes of Two Strains of Taenia crassiceps the Animal Model for the Study of Human Cysticercosis.</title>
        <authorList>
            <person name="Bobes R.J."/>
            <person name="Estrada K."/>
            <person name="Rios-Valencia D.G."/>
            <person name="Calderon-Gallegos A."/>
            <person name="de la Torre P."/>
            <person name="Carrero J.C."/>
            <person name="Sanchez-Flores A."/>
            <person name="Laclette J.P."/>
        </authorList>
    </citation>
    <scope>NUCLEOTIDE SEQUENCE [LARGE SCALE GENOMIC DNA]</scope>
    <source>
        <strain evidence="9">WFUcys</strain>
    </source>
</reference>
<comment type="caution">
    <text evidence="9">The sequence shown here is derived from an EMBL/GenBank/DDBJ whole genome shotgun (WGS) entry which is preliminary data.</text>
</comment>
<organism evidence="9 10">
    <name type="scientific">Taenia crassiceps</name>
    <dbReference type="NCBI Taxonomy" id="6207"/>
    <lineage>
        <taxon>Eukaryota</taxon>
        <taxon>Metazoa</taxon>
        <taxon>Spiralia</taxon>
        <taxon>Lophotrochozoa</taxon>
        <taxon>Platyhelminthes</taxon>
        <taxon>Cestoda</taxon>
        <taxon>Eucestoda</taxon>
        <taxon>Cyclophyllidea</taxon>
        <taxon>Taeniidae</taxon>
        <taxon>Taenia</taxon>
    </lineage>
</organism>
<evidence type="ECO:0000256" key="7">
    <source>
        <dbReference type="SAM" id="Phobius"/>
    </source>
</evidence>
<gene>
    <name evidence="9" type="ORF">TcWFU_002441</name>
</gene>
<feature type="transmembrane region" description="Helical" evidence="7">
    <location>
        <begin position="447"/>
        <end position="466"/>
    </location>
</feature>
<keyword evidence="10" id="KW-1185">Reference proteome</keyword>
<evidence type="ECO:0000256" key="3">
    <source>
        <dbReference type="ARBA" id="ARBA00022692"/>
    </source>
</evidence>
<name>A0ABR4Q2H0_9CEST</name>
<evidence type="ECO:0000313" key="10">
    <source>
        <dbReference type="Proteomes" id="UP001651158"/>
    </source>
</evidence>
<dbReference type="InterPro" id="IPR035952">
    <property type="entry name" value="Rhomboid-like_sf"/>
</dbReference>
<comment type="subcellular location">
    <subcellularLocation>
        <location evidence="1">Membrane</location>
        <topology evidence="1">Multi-pass membrane protein</topology>
    </subcellularLocation>
</comment>
<feature type="transmembrane region" description="Helical" evidence="7">
    <location>
        <begin position="302"/>
        <end position="325"/>
    </location>
</feature>
<keyword evidence="5 7" id="KW-0472">Membrane</keyword>
<feature type="transmembrane region" description="Helical" evidence="7">
    <location>
        <begin position="274"/>
        <end position="290"/>
    </location>
</feature>
<evidence type="ECO:0000313" key="9">
    <source>
        <dbReference type="EMBL" id="KAL5103857.1"/>
    </source>
</evidence>
<dbReference type="InterPro" id="IPR022764">
    <property type="entry name" value="Peptidase_S54_rhomboid_dom"/>
</dbReference>
<evidence type="ECO:0000256" key="5">
    <source>
        <dbReference type="ARBA" id="ARBA00023136"/>
    </source>
</evidence>
<feature type="transmembrane region" description="Helical" evidence="7">
    <location>
        <begin position="404"/>
        <end position="427"/>
    </location>
</feature>
<evidence type="ECO:0000259" key="8">
    <source>
        <dbReference type="PROSITE" id="PS50222"/>
    </source>
</evidence>
<keyword evidence="3 7" id="KW-0812">Transmembrane</keyword>
<comment type="similarity">
    <text evidence="2">Belongs to the peptidase S54 family.</text>
</comment>
<feature type="compositionally biased region" description="Polar residues" evidence="6">
    <location>
        <begin position="1"/>
        <end position="15"/>
    </location>
</feature>
<dbReference type="Gene3D" id="1.20.1540.10">
    <property type="entry name" value="Rhomboid-like"/>
    <property type="match status" value="1"/>
</dbReference>
<dbReference type="SUPFAM" id="SSF47473">
    <property type="entry name" value="EF-hand"/>
    <property type="match status" value="1"/>
</dbReference>
<feature type="transmembrane region" description="Helical" evidence="7">
    <location>
        <begin position="361"/>
        <end position="383"/>
    </location>
</feature>
<accession>A0ABR4Q2H0</accession>
<feature type="transmembrane region" description="Helical" evidence="7">
    <location>
        <begin position="337"/>
        <end position="355"/>
    </location>
</feature>
<dbReference type="Pfam" id="PF01694">
    <property type="entry name" value="Rhomboid"/>
    <property type="match status" value="1"/>
</dbReference>
<dbReference type="SUPFAM" id="SSF144091">
    <property type="entry name" value="Rhomboid-like"/>
    <property type="match status" value="1"/>
</dbReference>
<dbReference type="InterPro" id="IPR011992">
    <property type="entry name" value="EF-hand-dom_pair"/>
</dbReference>